<keyword evidence="1" id="KW-1185">Reference proteome</keyword>
<evidence type="ECO:0000313" key="2">
    <source>
        <dbReference type="RefSeq" id="XP_030983226.1"/>
    </source>
</evidence>
<organism evidence="1 2">
    <name type="scientific">Pyricularia grisea</name>
    <name type="common">Crabgrass-specific blast fungus</name>
    <name type="synonym">Magnaporthe grisea</name>
    <dbReference type="NCBI Taxonomy" id="148305"/>
    <lineage>
        <taxon>Eukaryota</taxon>
        <taxon>Fungi</taxon>
        <taxon>Dikarya</taxon>
        <taxon>Ascomycota</taxon>
        <taxon>Pezizomycotina</taxon>
        <taxon>Sordariomycetes</taxon>
        <taxon>Sordariomycetidae</taxon>
        <taxon>Magnaporthales</taxon>
        <taxon>Pyriculariaceae</taxon>
        <taxon>Pyricularia</taxon>
    </lineage>
</organism>
<dbReference type="Proteomes" id="UP000515153">
    <property type="component" value="Chromosome I"/>
</dbReference>
<sequence length="126" mass="13586">MQPRNCKLAPSGISLVTSQSLPDDFSPTRPSQFVRFIGGKRPHLLSTRLREDAIVFRVGRVIGVQLPLSANGHKVNFDLVGVLIVKDGEGLVVGFLLAFGVDWTAGIPWCPVAREPNIPSQGGLDV</sequence>
<protein>
    <submittedName>
        <fullName evidence="2">Uncharacterized protein</fullName>
    </submittedName>
</protein>
<evidence type="ECO:0000313" key="1">
    <source>
        <dbReference type="Proteomes" id="UP000515153"/>
    </source>
</evidence>
<dbReference type="KEGG" id="pgri:PgNI_05125"/>
<gene>
    <name evidence="2" type="ORF">PgNI_05125</name>
</gene>
<dbReference type="GeneID" id="41960072"/>
<name>A0A6P8B7N5_PYRGI</name>
<reference evidence="2" key="3">
    <citation type="submission" date="2025-08" db="UniProtKB">
        <authorList>
            <consortium name="RefSeq"/>
        </authorList>
    </citation>
    <scope>IDENTIFICATION</scope>
    <source>
        <strain evidence="2">NI907</strain>
    </source>
</reference>
<dbReference type="AlphaFoldDB" id="A0A6P8B7N5"/>
<accession>A0A6P8B7N5</accession>
<reference evidence="2" key="2">
    <citation type="submission" date="2019-10" db="EMBL/GenBank/DDBJ databases">
        <authorList>
            <consortium name="NCBI Genome Project"/>
        </authorList>
    </citation>
    <scope>NUCLEOTIDE SEQUENCE</scope>
    <source>
        <strain evidence="2">NI907</strain>
    </source>
</reference>
<dbReference type="RefSeq" id="XP_030983226.1">
    <property type="nucleotide sequence ID" value="XM_031125163.1"/>
</dbReference>
<proteinExistence type="predicted"/>
<reference evidence="1 2" key="1">
    <citation type="journal article" date="2019" name="Mol. Biol. Evol.">
        <title>Blast fungal genomes show frequent chromosomal changes, gene gains and losses, and effector gene turnover.</title>
        <authorList>
            <person name="Gomez Luciano L.B."/>
            <person name="Jason Tsai I."/>
            <person name="Chuma I."/>
            <person name="Tosa Y."/>
            <person name="Chen Y.H."/>
            <person name="Li J.Y."/>
            <person name="Li M.Y."/>
            <person name="Jade Lu M.Y."/>
            <person name="Nakayashiki H."/>
            <person name="Li W.H."/>
        </authorList>
    </citation>
    <scope>NUCLEOTIDE SEQUENCE [LARGE SCALE GENOMIC DNA]</scope>
    <source>
        <strain evidence="1 2">NI907</strain>
    </source>
</reference>